<evidence type="ECO:0000256" key="1">
    <source>
        <dbReference type="SAM" id="SignalP"/>
    </source>
</evidence>
<reference evidence="2 4" key="2">
    <citation type="journal article" date="2018" name="Plant J.">
        <title>The Physcomitrella patens chromosome-scale assembly reveals moss genome structure and evolution.</title>
        <authorList>
            <person name="Lang D."/>
            <person name="Ullrich K.K."/>
            <person name="Murat F."/>
            <person name="Fuchs J."/>
            <person name="Jenkins J."/>
            <person name="Haas F.B."/>
            <person name="Piednoel M."/>
            <person name="Gundlach H."/>
            <person name="Van Bel M."/>
            <person name="Meyberg R."/>
            <person name="Vives C."/>
            <person name="Morata J."/>
            <person name="Symeonidi A."/>
            <person name="Hiss M."/>
            <person name="Muchero W."/>
            <person name="Kamisugi Y."/>
            <person name="Saleh O."/>
            <person name="Blanc G."/>
            <person name="Decker E.L."/>
            <person name="van Gessel N."/>
            <person name="Grimwood J."/>
            <person name="Hayes R.D."/>
            <person name="Graham S.W."/>
            <person name="Gunter L.E."/>
            <person name="McDaniel S.F."/>
            <person name="Hoernstein S.N.W."/>
            <person name="Larsson A."/>
            <person name="Li F.W."/>
            <person name="Perroud P.F."/>
            <person name="Phillips J."/>
            <person name="Ranjan P."/>
            <person name="Rokshar D.S."/>
            <person name="Rothfels C.J."/>
            <person name="Schneider L."/>
            <person name="Shu S."/>
            <person name="Stevenson D.W."/>
            <person name="Thummler F."/>
            <person name="Tillich M."/>
            <person name="Villarreal Aguilar J.C."/>
            <person name="Widiez T."/>
            <person name="Wong G.K."/>
            <person name="Wymore A."/>
            <person name="Zhang Y."/>
            <person name="Zimmer A.D."/>
            <person name="Quatrano R.S."/>
            <person name="Mayer K.F.X."/>
            <person name="Goodstein D."/>
            <person name="Casacuberta J.M."/>
            <person name="Vandepoele K."/>
            <person name="Reski R."/>
            <person name="Cuming A.C."/>
            <person name="Tuskan G.A."/>
            <person name="Maumus F."/>
            <person name="Salse J."/>
            <person name="Schmutz J."/>
            <person name="Rensing S.A."/>
        </authorList>
    </citation>
    <scope>NUCLEOTIDE SEQUENCE [LARGE SCALE GENOMIC DNA]</scope>
    <source>
        <strain evidence="3 4">cv. Gransden 2004</strain>
    </source>
</reference>
<gene>
    <name evidence="3" type="primary">LOC112285025</name>
    <name evidence="2" type="ORF">PHYPA_009891</name>
</gene>
<dbReference type="Gramene" id="Pp3c7_4060V3.3">
    <property type="protein sequence ID" value="Pp3c7_4060V3.3"/>
    <property type="gene ID" value="Pp3c7_4060"/>
</dbReference>
<dbReference type="Proteomes" id="UP000006727">
    <property type="component" value="Chromosome 7"/>
</dbReference>
<sequence>MLLLLSSLLLFSLSSTGVVTQAMEVVPLRHRSPAWRRRTASVSLFIAVFALIYSLHSLNFCYNCVLQPVSDQPLEIFKDDDEKYEYRATSFSAGFLSPSTLHTVTIESTENDANCWATCSLSLHACSEPGRRECMLLSKMPAKPSLAFEDLREGNYTFAVNCEETGTSCYAEPQEWTFQVDPRTLESVVSLREIPLTNFKLLRRHTGQCSNHQVWRSRFTCLGTLYTLVGVVLLLISRRERLDEELMSARMLQDIKWMLRTRGKS</sequence>
<dbReference type="EnsemblPlants" id="Pp3c7_4060V3.3">
    <property type="protein sequence ID" value="Pp3c7_4060V3.3"/>
    <property type="gene ID" value="Pp3c7_4060"/>
</dbReference>
<organism evidence="2">
    <name type="scientific">Physcomitrium patens</name>
    <name type="common">Spreading-leaved earth moss</name>
    <name type="synonym">Physcomitrella patens</name>
    <dbReference type="NCBI Taxonomy" id="3218"/>
    <lineage>
        <taxon>Eukaryota</taxon>
        <taxon>Viridiplantae</taxon>
        <taxon>Streptophyta</taxon>
        <taxon>Embryophyta</taxon>
        <taxon>Bryophyta</taxon>
        <taxon>Bryophytina</taxon>
        <taxon>Bryopsida</taxon>
        <taxon>Funariidae</taxon>
        <taxon>Funariales</taxon>
        <taxon>Funariaceae</taxon>
        <taxon>Physcomitrium</taxon>
    </lineage>
</organism>
<accession>A0A2K1KA97</accession>
<evidence type="ECO:0000313" key="3">
    <source>
        <dbReference type="EnsemblPlants" id="Pp3c7_4060V3.1"/>
    </source>
</evidence>
<dbReference type="EMBL" id="ABEU02000007">
    <property type="protein sequence ID" value="PNR50705.1"/>
    <property type="molecule type" value="Genomic_DNA"/>
</dbReference>
<dbReference type="PaxDb" id="3218-PP1S207_1V6.1"/>
<name>A0A2K1KA97_PHYPA</name>
<proteinExistence type="predicted"/>
<reference evidence="2 4" key="1">
    <citation type="journal article" date="2008" name="Science">
        <title>The Physcomitrella genome reveals evolutionary insights into the conquest of land by plants.</title>
        <authorList>
            <person name="Rensing S."/>
            <person name="Lang D."/>
            <person name="Zimmer A."/>
            <person name="Terry A."/>
            <person name="Salamov A."/>
            <person name="Shapiro H."/>
            <person name="Nishiyama T."/>
            <person name="Perroud P.-F."/>
            <person name="Lindquist E."/>
            <person name="Kamisugi Y."/>
            <person name="Tanahashi T."/>
            <person name="Sakakibara K."/>
            <person name="Fujita T."/>
            <person name="Oishi K."/>
            <person name="Shin-I T."/>
            <person name="Kuroki Y."/>
            <person name="Toyoda A."/>
            <person name="Suzuki Y."/>
            <person name="Hashimoto A."/>
            <person name="Yamaguchi K."/>
            <person name="Sugano A."/>
            <person name="Kohara Y."/>
            <person name="Fujiyama A."/>
            <person name="Anterola A."/>
            <person name="Aoki S."/>
            <person name="Ashton N."/>
            <person name="Barbazuk W.B."/>
            <person name="Barker E."/>
            <person name="Bennetzen J."/>
            <person name="Bezanilla M."/>
            <person name="Blankenship R."/>
            <person name="Cho S.H."/>
            <person name="Dutcher S."/>
            <person name="Estelle M."/>
            <person name="Fawcett J.A."/>
            <person name="Gundlach H."/>
            <person name="Hanada K."/>
            <person name="Heyl A."/>
            <person name="Hicks K.A."/>
            <person name="Hugh J."/>
            <person name="Lohr M."/>
            <person name="Mayer K."/>
            <person name="Melkozernov A."/>
            <person name="Murata T."/>
            <person name="Nelson D."/>
            <person name="Pils B."/>
            <person name="Prigge M."/>
            <person name="Reiss B."/>
            <person name="Renner T."/>
            <person name="Rombauts S."/>
            <person name="Rushton P."/>
            <person name="Sanderfoot A."/>
            <person name="Schween G."/>
            <person name="Shiu S.-H."/>
            <person name="Stueber K."/>
            <person name="Theodoulou F.L."/>
            <person name="Tu H."/>
            <person name="Van de Peer Y."/>
            <person name="Verrier P.J."/>
            <person name="Waters E."/>
            <person name="Wood A."/>
            <person name="Yang L."/>
            <person name="Cove D."/>
            <person name="Cuming A."/>
            <person name="Hasebe M."/>
            <person name="Lucas S."/>
            <person name="Mishler D.B."/>
            <person name="Reski R."/>
            <person name="Grigoriev I."/>
            <person name="Quatrano R.S."/>
            <person name="Boore J.L."/>
        </authorList>
    </citation>
    <scope>NUCLEOTIDE SEQUENCE [LARGE SCALE GENOMIC DNA]</scope>
    <source>
        <strain evidence="3 4">cv. Gransden 2004</strain>
    </source>
</reference>
<keyword evidence="1" id="KW-0732">Signal</keyword>
<dbReference type="AlphaFoldDB" id="A0A2K1KA97"/>
<dbReference type="OrthoDB" id="10474471at2759"/>
<protein>
    <submittedName>
        <fullName evidence="2 3">Uncharacterized protein</fullName>
    </submittedName>
</protein>
<keyword evidence="4" id="KW-1185">Reference proteome</keyword>
<feature type="chain" id="PRO_5043158281" evidence="1">
    <location>
        <begin position="21"/>
        <end position="265"/>
    </location>
</feature>
<evidence type="ECO:0000313" key="2">
    <source>
        <dbReference type="EMBL" id="PNR50705.1"/>
    </source>
</evidence>
<feature type="signal peptide" evidence="1">
    <location>
        <begin position="1"/>
        <end position="20"/>
    </location>
</feature>
<dbReference type="EnsemblPlants" id="Pp3c7_4060V3.1">
    <property type="protein sequence ID" value="Pp3c7_4060V3.1"/>
    <property type="gene ID" value="Pp3c7_4060"/>
</dbReference>
<dbReference type="Gramene" id="Pp3c7_4060V3.1">
    <property type="protein sequence ID" value="Pp3c7_4060V3.1"/>
    <property type="gene ID" value="Pp3c7_4060"/>
</dbReference>
<reference evidence="3" key="3">
    <citation type="submission" date="2020-12" db="UniProtKB">
        <authorList>
            <consortium name="EnsemblPlants"/>
        </authorList>
    </citation>
    <scope>IDENTIFICATION</scope>
</reference>
<evidence type="ECO:0000313" key="4">
    <source>
        <dbReference type="Proteomes" id="UP000006727"/>
    </source>
</evidence>